<comment type="similarity">
    <text evidence="3">Belongs to the BRAT1 family.</text>
</comment>
<dbReference type="GO" id="GO:0005634">
    <property type="term" value="C:nucleus"/>
    <property type="evidence" value="ECO:0007669"/>
    <property type="project" value="TreeGrafter"/>
</dbReference>
<dbReference type="GO" id="GO:0008283">
    <property type="term" value="P:cell population proliferation"/>
    <property type="evidence" value="ECO:0007669"/>
    <property type="project" value="InterPro"/>
</dbReference>
<comment type="subcellular location">
    <subcellularLocation>
        <location evidence="1">Cytoplasm</location>
    </subcellularLocation>
</comment>
<dbReference type="InterPro" id="IPR038904">
    <property type="entry name" value="BRAT1"/>
</dbReference>
<evidence type="ECO:0000313" key="4">
    <source>
        <dbReference type="EMBL" id="KAF6736435.1"/>
    </source>
</evidence>
<dbReference type="InterPro" id="IPR016024">
    <property type="entry name" value="ARM-type_fold"/>
</dbReference>
<dbReference type="PANTHER" id="PTHR21331:SF2">
    <property type="entry name" value="BRCA1-ASSOCIATED ATM ACTIVATOR 1"/>
    <property type="match status" value="1"/>
</dbReference>
<evidence type="ECO:0000313" key="5">
    <source>
        <dbReference type="Proteomes" id="UP000646548"/>
    </source>
</evidence>
<dbReference type="EMBL" id="WKFB01000088">
    <property type="protein sequence ID" value="KAF6736435.1"/>
    <property type="molecule type" value="Genomic_DNA"/>
</dbReference>
<dbReference type="OrthoDB" id="10057956at2759"/>
<organism evidence="4 5">
    <name type="scientific">Oryzias melastigma</name>
    <name type="common">Marine medaka</name>
    <dbReference type="NCBI Taxonomy" id="30732"/>
    <lineage>
        <taxon>Eukaryota</taxon>
        <taxon>Metazoa</taxon>
        <taxon>Chordata</taxon>
        <taxon>Craniata</taxon>
        <taxon>Vertebrata</taxon>
        <taxon>Euteleostomi</taxon>
        <taxon>Actinopterygii</taxon>
        <taxon>Neopterygii</taxon>
        <taxon>Teleostei</taxon>
        <taxon>Neoteleostei</taxon>
        <taxon>Acanthomorphata</taxon>
        <taxon>Ovalentaria</taxon>
        <taxon>Atherinomorphae</taxon>
        <taxon>Beloniformes</taxon>
        <taxon>Adrianichthyidae</taxon>
        <taxon>Oryziinae</taxon>
        <taxon>Oryzias</taxon>
    </lineage>
</organism>
<dbReference type="GO" id="GO:0005737">
    <property type="term" value="C:cytoplasm"/>
    <property type="evidence" value="ECO:0007669"/>
    <property type="project" value="UniProtKB-SubCell"/>
</dbReference>
<dbReference type="AlphaFoldDB" id="A0A834KZH6"/>
<dbReference type="Proteomes" id="UP000646548">
    <property type="component" value="Unassembled WGS sequence"/>
</dbReference>
<dbReference type="InterPro" id="IPR011989">
    <property type="entry name" value="ARM-like"/>
</dbReference>
<dbReference type="PANTHER" id="PTHR21331">
    <property type="entry name" value="BRCA1-ASSOCIATED ATM ACTIVATOR 1"/>
    <property type="match status" value="1"/>
</dbReference>
<evidence type="ECO:0000256" key="2">
    <source>
        <dbReference type="ARBA" id="ARBA00022490"/>
    </source>
</evidence>
<dbReference type="SUPFAM" id="SSF48371">
    <property type="entry name" value="ARM repeat"/>
    <property type="match status" value="1"/>
</dbReference>
<name>A0A834KZH6_ORYME</name>
<comment type="caution">
    <text evidence="4">The sequence shown here is derived from an EMBL/GenBank/DDBJ whole genome shotgun (WGS) entry which is preliminary data.</text>
</comment>
<sequence length="875" mass="95582">MDEECVSLLPRVCDVLAASGSSLPDDTSLEKLLDWFSAVTKSGVSLLEVSPCLLGFISSVVSSRASESSIISFALKLIGLVAAAEDGFRALQETSVLDLAFDPQHWREEGLWEDPCIRIGWIHGFSTMLQHRQAFSFFVRADSIKPLLQLQTDTSLFVASAASQMLTQVLMFCHPLSSGFNETEVDNKSSSSSITGLKCPNATESDHESAAVVTEILEFLKRRMLPKEPSQLHQSQQILKLLASILSQAGPSLQNKLLLTVGESLEELVASNYSQLTRPLMDVILAGYSSVGGDVKVPDPILSRLLSVMLNQREPPDLIHAAAAFLCSGHDNRIHMEQSAGILLLPVDIITSLTLLEGNFTVKEHQLSMMEQLKNKTSCVSMICISLKYIPKITLMAPDCRPCPPASVVGAVLSLLRLCSGLSPPSVAGCVTVFRNVTGSGKVQKCALEALSALSSSPEVKVMLVEVFTLLIEYLNHPDSDPTVLQKSYQALLKWIGVCSNLSSITNQLKQDLTQVVRKRVCDMRWEVRDSTVEFLGHLAGLPACSTEDGGVCDISQYVLGGCCFTTPLLMEALHDPESYVRASAISALAQAMRNSWRQGAVPTKEQAEIVTQLLEILSQDTEGFARRAVLQFFITWFSSYPSCTSSPLLMQSVRSVLLQGCADLDWEVKVHTLDLAELLMDQAFLGQHGYTKGLESHPAQPHPYAVTAKQAYTLHTHSGTHTLSSDLDGLVKQGLLSVLLSGLFDCDRPVGLKACRLLIRLKDALLLRPQDTTDAGKTDPGLNCELLSQGWAHEIRNVLGMEDRTSGTDAHTVTINVCDLVKCLDLEERLDVLTRSSDHFYNSPRSLLQDILTAGSAHAQQDSQLKEEVIVDCY</sequence>
<dbReference type="Gene3D" id="1.25.10.10">
    <property type="entry name" value="Leucine-rich Repeat Variant"/>
    <property type="match status" value="1"/>
</dbReference>
<reference evidence="4" key="1">
    <citation type="journal article" name="BMC Genomics">
        <title>Long-read sequencing and de novo genome assembly of marine medaka (Oryzias melastigma).</title>
        <authorList>
            <person name="Liang P."/>
            <person name="Saqib H.S.A."/>
            <person name="Ni X."/>
            <person name="Shen Y."/>
        </authorList>
    </citation>
    <scope>NUCLEOTIDE SEQUENCE</scope>
    <source>
        <strain evidence="4">Bigg-433</strain>
    </source>
</reference>
<dbReference type="GO" id="GO:0006974">
    <property type="term" value="P:DNA damage response"/>
    <property type="evidence" value="ECO:0007669"/>
    <property type="project" value="InterPro"/>
</dbReference>
<proteinExistence type="inferred from homology"/>
<evidence type="ECO:0000256" key="1">
    <source>
        <dbReference type="ARBA" id="ARBA00004496"/>
    </source>
</evidence>
<keyword evidence="2" id="KW-0963">Cytoplasm</keyword>
<protein>
    <submittedName>
        <fullName evidence="4">BRCA1-associated ATM activator 1</fullName>
    </submittedName>
</protein>
<gene>
    <name evidence="4" type="ORF">FQA47_009183</name>
</gene>
<accession>A0A834KZH6</accession>
<evidence type="ECO:0000256" key="3">
    <source>
        <dbReference type="ARBA" id="ARBA00061308"/>
    </source>
</evidence>